<dbReference type="OrthoDB" id="9802066at2"/>
<dbReference type="GO" id="GO:0000160">
    <property type="term" value="P:phosphorelay signal transduction system"/>
    <property type="evidence" value="ECO:0007669"/>
    <property type="project" value="InterPro"/>
</dbReference>
<dbReference type="Pfam" id="PF00072">
    <property type="entry name" value="Response_reg"/>
    <property type="match status" value="1"/>
</dbReference>
<dbReference type="InterPro" id="IPR052020">
    <property type="entry name" value="Cyclic_di-GMP/3'3'-cGAMP_PDE"/>
</dbReference>
<feature type="domain" description="Response regulatory" evidence="2">
    <location>
        <begin position="10"/>
        <end position="125"/>
    </location>
</feature>
<dbReference type="GO" id="GO:0008081">
    <property type="term" value="F:phosphoric diester hydrolase activity"/>
    <property type="evidence" value="ECO:0007669"/>
    <property type="project" value="UniProtKB-ARBA"/>
</dbReference>
<evidence type="ECO:0000259" key="3">
    <source>
        <dbReference type="PROSITE" id="PS51832"/>
    </source>
</evidence>
<proteinExistence type="predicted"/>
<evidence type="ECO:0000313" key="5">
    <source>
        <dbReference type="Proteomes" id="UP000243924"/>
    </source>
</evidence>
<dbReference type="RefSeq" id="WP_092388891.1">
    <property type="nucleotide sequence ID" value="NZ_LT629787.1"/>
</dbReference>
<dbReference type="AlphaFoldDB" id="A0A1H2HPM2"/>
<dbReference type="Proteomes" id="UP000243924">
    <property type="component" value="Chromosome I"/>
</dbReference>
<keyword evidence="1" id="KW-0597">Phosphoprotein</keyword>
<reference evidence="5" key="1">
    <citation type="submission" date="2016-10" db="EMBL/GenBank/DDBJ databases">
        <authorList>
            <person name="Varghese N."/>
            <person name="Submissions S."/>
        </authorList>
    </citation>
    <scope>NUCLEOTIDE SEQUENCE [LARGE SCALE GENOMIC DNA]</scope>
    <source>
        <strain evidence="5">CECT 8338</strain>
    </source>
</reference>
<feature type="domain" description="HD-GYP" evidence="3">
    <location>
        <begin position="133"/>
        <end position="330"/>
    </location>
</feature>
<evidence type="ECO:0000259" key="2">
    <source>
        <dbReference type="PROSITE" id="PS50110"/>
    </source>
</evidence>
<organism evidence="4 5">
    <name type="scientific">Halopseudomonas salegens</name>
    <dbReference type="NCBI Taxonomy" id="1434072"/>
    <lineage>
        <taxon>Bacteria</taxon>
        <taxon>Pseudomonadati</taxon>
        <taxon>Pseudomonadota</taxon>
        <taxon>Gammaproteobacteria</taxon>
        <taxon>Pseudomonadales</taxon>
        <taxon>Pseudomonadaceae</taxon>
        <taxon>Halopseudomonas</taxon>
    </lineage>
</organism>
<keyword evidence="5" id="KW-1185">Reference proteome</keyword>
<evidence type="ECO:0000256" key="1">
    <source>
        <dbReference type="PROSITE-ProRule" id="PRU00169"/>
    </source>
</evidence>
<dbReference type="PROSITE" id="PS50110">
    <property type="entry name" value="RESPONSE_REGULATORY"/>
    <property type="match status" value="1"/>
</dbReference>
<dbReference type="EMBL" id="LT629787">
    <property type="protein sequence ID" value="SDU33803.1"/>
    <property type="molecule type" value="Genomic_DNA"/>
</dbReference>
<dbReference type="Pfam" id="PF13487">
    <property type="entry name" value="HD_5"/>
    <property type="match status" value="1"/>
</dbReference>
<dbReference type="InterPro" id="IPR003607">
    <property type="entry name" value="HD/PDEase_dom"/>
</dbReference>
<dbReference type="PANTHER" id="PTHR45228:SF5">
    <property type="entry name" value="CYCLIC DI-GMP PHOSPHODIESTERASE VC_1348-RELATED"/>
    <property type="match status" value="1"/>
</dbReference>
<sequence>MNPADDFRPRLLLVDDEPANLQILRQILQADYRLLFARDGERALALAESEQPELILLDIMMPGMTGLETCSALKQNPLTSAIPVIFVTAMAEIADETRGFEAGCVDYLSKPLRAPIVKARVRTHLSLVSVEELRETRLQIVQRLGLAAEYKDNETGLHVIRMSHYSRLIAEAAGFSADHCELLLHAAPMHDIGKIGIPDAILRKPGRLDAEEWAVMAQHPAIGSRIIGEHPAGLLHMAEAIARCHHEKWDGSGYPAGLAGEAIPVEARIVAIADVFDALTSERPYKKAWSVEDAIALIKREAGQHFDPQLVEHFLSQLPAVLEIKERWAETSAGSGWQKPPETA</sequence>
<dbReference type="CDD" id="cd19920">
    <property type="entry name" value="REC_PA4781-like"/>
    <property type="match status" value="1"/>
</dbReference>
<dbReference type="PROSITE" id="PS51832">
    <property type="entry name" value="HD_GYP"/>
    <property type="match status" value="1"/>
</dbReference>
<evidence type="ECO:0000313" key="4">
    <source>
        <dbReference type="EMBL" id="SDU33803.1"/>
    </source>
</evidence>
<dbReference type="InterPro" id="IPR001789">
    <property type="entry name" value="Sig_transdc_resp-reg_receiver"/>
</dbReference>
<dbReference type="SMART" id="SM00471">
    <property type="entry name" value="HDc"/>
    <property type="match status" value="1"/>
</dbReference>
<gene>
    <name evidence="4" type="ORF">SAMN05216210_3209</name>
</gene>
<protein>
    <submittedName>
        <fullName evidence="4">Putative two-component system response regulator</fullName>
    </submittedName>
</protein>
<dbReference type="InterPro" id="IPR011006">
    <property type="entry name" value="CheY-like_superfamily"/>
</dbReference>
<dbReference type="Gene3D" id="3.40.50.2300">
    <property type="match status" value="1"/>
</dbReference>
<dbReference type="STRING" id="1434072.SAMN05216210_3209"/>
<dbReference type="InterPro" id="IPR037522">
    <property type="entry name" value="HD_GYP_dom"/>
</dbReference>
<name>A0A1H2HPM2_9GAMM</name>
<dbReference type="SUPFAM" id="SSF109604">
    <property type="entry name" value="HD-domain/PDEase-like"/>
    <property type="match status" value="1"/>
</dbReference>
<dbReference type="SUPFAM" id="SSF52172">
    <property type="entry name" value="CheY-like"/>
    <property type="match status" value="1"/>
</dbReference>
<dbReference type="CDD" id="cd00077">
    <property type="entry name" value="HDc"/>
    <property type="match status" value="1"/>
</dbReference>
<dbReference type="PANTHER" id="PTHR45228">
    <property type="entry name" value="CYCLIC DI-GMP PHOSPHODIESTERASE TM_0186-RELATED"/>
    <property type="match status" value="1"/>
</dbReference>
<dbReference type="Gene3D" id="1.10.3210.10">
    <property type="entry name" value="Hypothetical protein af1432"/>
    <property type="match status" value="1"/>
</dbReference>
<feature type="modified residue" description="4-aspartylphosphate" evidence="1">
    <location>
        <position position="58"/>
    </location>
</feature>
<dbReference type="SMART" id="SM00448">
    <property type="entry name" value="REC"/>
    <property type="match status" value="1"/>
</dbReference>
<accession>A0A1H2HPM2</accession>